<dbReference type="InterPro" id="IPR018368">
    <property type="entry name" value="ClpA/B_CS1"/>
</dbReference>
<evidence type="ECO:0000256" key="9">
    <source>
        <dbReference type="SAM" id="MobiDB-lite"/>
    </source>
</evidence>
<dbReference type="AlphaFoldDB" id="A0A2U8FPZ8"/>
<dbReference type="SUPFAM" id="SSF52540">
    <property type="entry name" value="P-loop containing nucleoside triphosphate hydrolases"/>
    <property type="match status" value="2"/>
</dbReference>
<dbReference type="GO" id="GO:0016887">
    <property type="term" value="F:ATP hydrolysis activity"/>
    <property type="evidence" value="ECO:0007669"/>
    <property type="project" value="InterPro"/>
</dbReference>
<evidence type="ECO:0000256" key="7">
    <source>
        <dbReference type="PROSITE-ProRule" id="PRU01251"/>
    </source>
</evidence>
<dbReference type="GO" id="GO:0043335">
    <property type="term" value="P:protein unfolding"/>
    <property type="evidence" value="ECO:0007669"/>
    <property type="project" value="InterPro"/>
</dbReference>
<dbReference type="Gene3D" id="1.10.1780.10">
    <property type="entry name" value="Clp, N-terminal domain"/>
    <property type="match status" value="1"/>
</dbReference>
<dbReference type="NCBIfam" id="TIGR02639">
    <property type="entry name" value="ClpA"/>
    <property type="match status" value="1"/>
</dbReference>
<dbReference type="InterPro" id="IPR028299">
    <property type="entry name" value="ClpA/B_CS2"/>
</dbReference>
<keyword evidence="3 8" id="KW-0547">Nucleotide-binding</keyword>
<protein>
    <submittedName>
        <fullName evidence="11">ATP-dependent Clp protease ATP-binding subunit ClpA</fullName>
    </submittedName>
</protein>
<evidence type="ECO:0000256" key="8">
    <source>
        <dbReference type="RuleBase" id="RU004432"/>
    </source>
</evidence>
<sequence>MIAQELEVSLHMAFVEARQQRHEFITVEHLLLALIDNPSASEVLKACAANLDELRKNLDQFVRDNTPTVGGTDEVDTQPTLGFQRVIQRAIMHVQSSGSGKKEVTGANVLVAIFGEKDSHAVYYLHQQGVTRLDVVNFIAHGIRKADPPEAAKSSGAEPSQVDAEKDEGEGKASPLEQYTQNLNQLAREGKIDPLIGRESEVERVIQVLCRRRKNNPLLVGEAGVGKTAIAEGLAWRITQNDVPEVLADAEVFALDMGALLAGTKYRGDFEQRLKAVIKQLKEQAGAILFIDEIHTLIGAGAASGGTLDASNLLKPALSSGQLKCIGATTFTEFRGIFEKDAALSRRFQKVEVVEPSVEQTIEILKGLKSRFEEHHSVKYALGALQAAAELSAKFINDRHLPDKAIDVIDEAGAAQRVLPKSRQKKTITRAEVEEIVAKIARIPSTSVSNDDRSKLKTLDRDLKSVVFGQDAAIDALSAAIKMARSGLGKPDKPIGAFLFSGPTGVGKTEVAKQLAYILGIELMRFDMSEYMERHAVSRLIGAPPGYVGFDQGGLLTEAVSKKPHAVLLLDEIEKAHPDVFNILLQVMDHGTLTDNNGRKADFRNVLIIMTTNAGAETLQKSTIGFTTQREMGDEMGDIKRTFTPEFRNRLDAIVGFKPLDEEVILRVVDKFLLQLEGQLAEKKVEVTFTDALRRHLAKRGFDPLMGARPMQRLIQDTIRRALADELLFGSLVDGGRLTVDVVDNDKGEPEVKLDIQPNKKSDKTKPEAATAE</sequence>
<dbReference type="OrthoDB" id="9803641at2"/>
<reference evidence="11 12" key="1">
    <citation type="submission" date="2018-05" db="EMBL/GenBank/DDBJ databases">
        <title>complete genome sequence of Aquabacterium olei NBRC 110486.</title>
        <authorList>
            <person name="Tang B."/>
            <person name="Chang J."/>
            <person name="Zhang L."/>
            <person name="Yang H."/>
        </authorList>
    </citation>
    <scope>NUCLEOTIDE SEQUENCE [LARGE SCALE GENOMIC DNA]</scope>
    <source>
        <strain evidence="11 12">NBRC 110486</strain>
    </source>
</reference>
<dbReference type="FunFam" id="3.40.50.300:FF:000010">
    <property type="entry name" value="Chaperone clpB 1, putative"/>
    <property type="match status" value="1"/>
</dbReference>
<dbReference type="CDD" id="cd00009">
    <property type="entry name" value="AAA"/>
    <property type="match status" value="1"/>
</dbReference>
<evidence type="ECO:0000313" key="11">
    <source>
        <dbReference type="EMBL" id="AWI53132.1"/>
    </source>
</evidence>
<evidence type="ECO:0000256" key="3">
    <source>
        <dbReference type="ARBA" id="ARBA00022741"/>
    </source>
</evidence>
<dbReference type="Gene3D" id="1.10.8.60">
    <property type="match status" value="2"/>
</dbReference>
<gene>
    <name evidence="11" type="primary">clpA</name>
    <name evidence="11" type="ORF">DEH84_06570</name>
</gene>
<dbReference type="InterPro" id="IPR041546">
    <property type="entry name" value="ClpA/ClpB_AAA_lid"/>
</dbReference>
<dbReference type="Pfam" id="PF10431">
    <property type="entry name" value="ClpB_D2-small"/>
    <property type="match status" value="1"/>
</dbReference>
<dbReference type="SUPFAM" id="SSF81923">
    <property type="entry name" value="Double Clp-N motif"/>
    <property type="match status" value="1"/>
</dbReference>
<feature type="region of interest" description="Disordered" evidence="9">
    <location>
        <begin position="146"/>
        <end position="174"/>
    </location>
</feature>
<dbReference type="InterPro" id="IPR036628">
    <property type="entry name" value="Clp_N_dom_sf"/>
</dbReference>
<dbReference type="SMART" id="SM01086">
    <property type="entry name" value="ClpB_D2-small"/>
    <property type="match status" value="1"/>
</dbReference>
<dbReference type="Pfam" id="PF17871">
    <property type="entry name" value="AAA_lid_9"/>
    <property type="match status" value="1"/>
</dbReference>
<dbReference type="GO" id="GO:0006508">
    <property type="term" value="P:proteolysis"/>
    <property type="evidence" value="ECO:0007669"/>
    <property type="project" value="UniProtKB-KW"/>
</dbReference>
<feature type="domain" description="Clp R" evidence="10">
    <location>
        <begin position="1"/>
        <end position="146"/>
    </location>
</feature>
<feature type="compositionally biased region" description="Basic and acidic residues" evidence="9">
    <location>
        <begin position="749"/>
        <end position="767"/>
    </location>
</feature>
<dbReference type="PROSITE" id="PS00871">
    <property type="entry name" value="CLPAB_2"/>
    <property type="match status" value="1"/>
</dbReference>
<keyword evidence="11" id="KW-0378">Hydrolase</keyword>
<organism evidence="11 12">
    <name type="scientific">Aquabacterium olei</name>
    <dbReference type="NCBI Taxonomy" id="1296669"/>
    <lineage>
        <taxon>Bacteria</taxon>
        <taxon>Pseudomonadati</taxon>
        <taxon>Pseudomonadota</taxon>
        <taxon>Betaproteobacteria</taxon>
        <taxon>Burkholderiales</taxon>
        <taxon>Aquabacterium</taxon>
    </lineage>
</organism>
<accession>A0A2U8FPZ8</accession>
<dbReference type="InterPro" id="IPR003959">
    <property type="entry name" value="ATPase_AAA_core"/>
</dbReference>
<comment type="similarity">
    <text evidence="1 8">Belongs to the ClpA/ClpB family.</text>
</comment>
<keyword evidence="5 8" id="KW-0143">Chaperone</keyword>
<dbReference type="PROSITE" id="PS00870">
    <property type="entry name" value="CLPAB_1"/>
    <property type="match status" value="1"/>
</dbReference>
<dbReference type="PRINTS" id="PR00300">
    <property type="entry name" value="CLPPROTEASEA"/>
</dbReference>
<evidence type="ECO:0000256" key="6">
    <source>
        <dbReference type="ARBA" id="ARBA00025613"/>
    </source>
</evidence>
<dbReference type="Pfam" id="PF00004">
    <property type="entry name" value="AAA"/>
    <property type="match status" value="1"/>
</dbReference>
<dbReference type="EMBL" id="CP029210">
    <property type="protein sequence ID" value="AWI53132.1"/>
    <property type="molecule type" value="Genomic_DNA"/>
</dbReference>
<dbReference type="InterPro" id="IPR003593">
    <property type="entry name" value="AAA+_ATPase"/>
</dbReference>
<comment type="function">
    <text evidence="6">Part of a stress-induced multi-chaperone system, it is involved in the recovery of the cell from heat-induced damage, in cooperation with DnaK, DnaJ and GrpE. Acts before DnaK, in the processing of protein aggregates. Protein binding stimulates the ATPase activity; ATP hydrolysis unfolds the denatured protein aggregates, which probably helps expose new hydrophobic binding sites on the surface of ClpB-bound aggregates, contributing to the solubilization and refolding of denatured protein aggregates by DnaK.</text>
</comment>
<dbReference type="GO" id="GO:0005524">
    <property type="term" value="F:ATP binding"/>
    <property type="evidence" value="ECO:0007669"/>
    <property type="project" value="UniProtKB-KW"/>
</dbReference>
<evidence type="ECO:0000256" key="1">
    <source>
        <dbReference type="ARBA" id="ARBA00008675"/>
    </source>
</evidence>
<feature type="region of interest" description="Disordered" evidence="9">
    <location>
        <begin position="749"/>
        <end position="773"/>
    </location>
</feature>
<name>A0A2U8FPZ8_9BURK</name>
<dbReference type="GO" id="GO:0034605">
    <property type="term" value="P:cellular response to heat"/>
    <property type="evidence" value="ECO:0007669"/>
    <property type="project" value="TreeGrafter"/>
</dbReference>
<proteinExistence type="inferred from homology"/>
<dbReference type="Pfam" id="PF02861">
    <property type="entry name" value="Clp_N"/>
    <property type="match status" value="1"/>
</dbReference>
<dbReference type="InterPro" id="IPR004176">
    <property type="entry name" value="Clp_R_N"/>
</dbReference>
<dbReference type="InterPro" id="IPR001270">
    <property type="entry name" value="ClpA/B"/>
</dbReference>
<dbReference type="KEGG" id="aon:DEH84_06570"/>
<dbReference type="PROSITE" id="PS51903">
    <property type="entry name" value="CLP_R"/>
    <property type="match status" value="1"/>
</dbReference>
<keyword evidence="2 7" id="KW-0677">Repeat</keyword>
<dbReference type="PANTHER" id="PTHR11638:SF111">
    <property type="entry name" value="ATP-DEPENDENT CLP PROTEASE ATP-BINDING SUBUNIT CLPA"/>
    <property type="match status" value="1"/>
</dbReference>
<dbReference type="PANTHER" id="PTHR11638">
    <property type="entry name" value="ATP-DEPENDENT CLP PROTEASE"/>
    <property type="match status" value="1"/>
</dbReference>
<dbReference type="InterPro" id="IPR050130">
    <property type="entry name" value="ClpA_ClpB"/>
</dbReference>
<evidence type="ECO:0000256" key="4">
    <source>
        <dbReference type="ARBA" id="ARBA00022840"/>
    </source>
</evidence>
<dbReference type="RefSeq" id="WP_109035870.1">
    <property type="nucleotide sequence ID" value="NZ_CP029210.1"/>
</dbReference>
<dbReference type="Gene3D" id="3.40.50.300">
    <property type="entry name" value="P-loop containing nucleotide triphosphate hydrolases"/>
    <property type="match status" value="2"/>
</dbReference>
<dbReference type="GO" id="GO:0005737">
    <property type="term" value="C:cytoplasm"/>
    <property type="evidence" value="ECO:0007669"/>
    <property type="project" value="TreeGrafter"/>
</dbReference>
<dbReference type="Proteomes" id="UP000244892">
    <property type="component" value="Chromosome"/>
</dbReference>
<dbReference type="GO" id="GO:0008233">
    <property type="term" value="F:peptidase activity"/>
    <property type="evidence" value="ECO:0007669"/>
    <property type="project" value="UniProtKB-KW"/>
</dbReference>
<dbReference type="CDD" id="cd19499">
    <property type="entry name" value="RecA-like_ClpB_Hsp104-like"/>
    <property type="match status" value="1"/>
</dbReference>
<keyword evidence="4 8" id="KW-0067">ATP-binding</keyword>
<evidence type="ECO:0000256" key="5">
    <source>
        <dbReference type="ARBA" id="ARBA00023186"/>
    </source>
</evidence>
<dbReference type="InterPro" id="IPR013461">
    <property type="entry name" value="ClpA"/>
</dbReference>
<dbReference type="FunFam" id="3.40.50.300:FF:000025">
    <property type="entry name" value="ATP-dependent Clp protease subunit"/>
    <property type="match status" value="1"/>
</dbReference>
<evidence type="ECO:0000313" key="12">
    <source>
        <dbReference type="Proteomes" id="UP000244892"/>
    </source>
</evidence>
<evidence type="ECO:0000256" key="2">
    <source>
        <dbReference type="ARBA" id="ARBA00022737"/>
    </source>
</evidence>
<keyword evidence="11" id="KW-0645">Protease</keyword>
<keyword evidence="12" id="KW-1185">Reference proteome</keyword>
<evidence type="ECO:0000259" key="10">
    <source>
        <dbReference type="PROSITE" id="PS51903"/>
    </source>
</evidence>
<dbReference type="SMART" id="SM00382">
    <property type="entry name" value="AAA"/>
    <property type="match status" value="2"/>
</dbReference>
<dbReference type="InterPro" id="IPR027417">
    <property type="entry name" value="P-loop_NTPase"/>
</dbReference>
<dbReference type="InterPro" id="IPR019489">
    <property type="entry name" value="Clp_ATPase_C"/>
</dbReference>
<dbReference type="Pfam" id="PF07724">
    <property type="entry name" value="AAA_2"/>
    <property type="match status" value="1"/>
</dbReference>